<evidence type="ECO:0000256" key="2">
    <source>
        <dbReference type="ARBA" id="ARBA00022448"/>
    </source>
</evidence>
<dbReference type="GO" id="GO:1990961">
    <property type="term" value="P:xenobiotic detoxification by transmembrane export across the plasma membrane"/>
    <property type="evidence" value="ECO:0007669"/>
    <property type="project" value="TreeGrafter"/>
</dbReference>
<reference evidence="9 10" key="1">
    <citation type="submission" date="2017-08" db="EMBL/GenBank/DDBJ databases">
        <title>Reclassification of Bisgaard taxon 37 and 44.</title>
        <authorList>
            <person name="Christensen H."/>
        </authorList>
    </citation>
    <scope>NUCLEOTIDE SEQUENCE [LARGE SCALE GENOMIC DNA]</scope>
    <source>
        <strain evidence="9 10">111</strain>
    </source>
</reference>
<feature type="domain" description="Major facilitator superfamily (MFS) profile" evidence="8">
    <location>
        <begin position="101"/>
        <end position="489"/>
    </location>
</feature>
<keyword evidence="3 7" id="KW-0812">Transmembrane</keyword>
<feature type="compositionally biased region" description="Polar residues" evidence="6">
    <location>
        <begin position="1"/>
        <end position="11"/>
    </location>
</feature>
<keyword evidence="5 7" id="KW-0472">Membrane</keyword>
<dbReference type="EMBL" id="NRJG01000004">
    <property type="protein sequence ID" value="RIY40628.1"/>
    <property type="molecule type" value="Genomic_DNA"/>
</dbReference>
<feature type="transmembrane region" description="Helical" evidence="7">
    <location>
        <begin position="402"/>
        <end position="427"/>
    </location>
</feature>
<evidence type="ECO:0000256" key="1">
    <source>
        <dbReference type="ARBA" id="ARBA00004141"/>
    </source>
</evidence>
<evidence type="ECO:0000313" key="10">
    <source>
        <dbReference type="Proteomes" id="UP000265916"/>
    </source>
</evidence>
<accession>A0A3A1YTW5</accession>
<sequence>MSHSLFTSIYMQQATNNQPNQSSQQDQESIQSEQQKVQSAQEATLPEQEARQSEQVTKKPEQETRQPEQEIPQARGFNDQQQEQPDYDALTPHQQNLQQHLPAKWLLISLMVAFSVIPGLENTSFSPSIGQLSNELQINIVALQAFFIFAMGIGQLVWGPLLDNWGRKPVTLVCASLGIIANIFFVHVQPGWQVYCFRMWQGFTFAGLGLVASVILKDIYPPRKFIIYNSWITLFYMFAPGLGPFWGGIITSFFGWRAIFYSLTIGLIAALSIYLLKVPETLAQKHKLNYNLSNTWHNYFTILKNPRAISLIAFTAGYSVCIFSFPVIVPSILIKQYQISPLVVGTCFLIPMLTTILGNRLNVYLMRRQWQPRQVWLHASLCQSGCIIFNIVITYFFLSPYTIIMCFAISYFFTGMLLANITSLYLMIFPQMLATANSLLTFARLVIPGCCVFSTALLPNHKGASVIYIDSLIATICTVGTLIYIYITRPYVAKRAQTITSK</sequence>
<dbReference type="AlphaFoldDB" id="A0A3A1YTW5"/>
<proteinExistence type="predicted"/>
<dbReference type="GO" id="GO:0015385">
    <property type="term" value="F:sodium:proton antiporter activity"/>
    <property type="evidence" value="ECO:0007669"/>
    <property type="project" value="TreeGrafter"/>
</dbReference>
<dbReference type="PROSITE" id="PS50850">
    <property type="entry name" value="MFS"/>
    <property type="match status" value="1"/>
</dbReference>
<feature type="transmembrane region" description="Helical" evidence="7">
    <location>
        <begin position="308"/>
        <end position="333"/>
    </location>
</feature>
<feature type="region of interest" description="Disordered" evidence="6">
    <location>
        <begin position="1"/>
        <end position="82"/>
    </location>
</feature>
<feature type="transmembrane region" description="Helical" evidence="7">
    <location>
        <begin position="140"/>
        <end position="158"/>
    </location>
</feature>
<keyword evidence="4 7" id="KW-1133">Transmembrane helix</keyword>
<keyword evidence="10" id="KW-1185">Reference proteome</keyword>
<feature type="transmembrane region" description="Helical" evidence="7">
    <location>
        <begin position="375"/>
        <end position="396"/>
    </location>
</feature>
<dbReference type="Proteomes" id="UP000265916">
    <property type="component" value="Unassembled WGS sequence"/>
</dbReference>
<comment type="caution">
    <text evidence="9">The sequence shown here is derived from an EMBL/GenBank/DDBJ whole genome shotgun (WGS) entry which is preliminary data.</text>
</comment>
<dbReference type="Gene3D" id="1.20.1720.10">
    <property type="entry name" value="Multidrug resistance protein D"/>
    <property type="match status" value="1"/>
</dbReference>
<evidence type="ECO:0000313" key="9">
    <source>
        <dbReference type="EMBL" id="RIY40628.1"/>
    </source>
</evidence>
<evidence type="ECO:0000256" key="6">
    <source>
        <dbReference type="SAM" id="MobiDB-lite"/>
    </source>
</evidence>
<organism evidence="9 10">
    <name type="scientific">Psittacicella hinzii</name>
    <dbReference type="NCBI Taxonomy" id="2028575"/>
    <lineage>
        <taxon>Bacteria</taxon>
        <taxon>Pseudomonadati</taxon>
        <taxon>Pseudomonadota</taxon>
        <taxon>Gammaproteobacteria</taxon>
        <taxon>Pasteurellales</taxon>
        <taxon>Psittacicellaceae</taxon>
        <taxon>Psittacicella</taxon>
    </lineage>
</organism>
<name>A0A3A1YTW5_9GAMM</name>
<comment type="subcellular location">
    <subcellularLocation>
        <location evidence="1">Membrane</location>
        <topology evidence="1">Multi-pass membrane protein</topology>
    </subcellularLocation>
</comment>
<feature type="transmembrane region" description="Helical" evidence="7">
    <location>
        <begin position="465"/>
        <end position="487"/>
    </location>
</feature>
<protein>
    <recommendedName>
        <fullName evidence="8">Major facilitator superfamily (MFS) profile domain-containing protein</fullName>
    </recommendedName>
</protein>
<feature type="transmembrane region" description="Helical" evidence="7">
    <location>
        <begin position="103"/>
        <end position="120"/>
    </location>
</feature>
<dbReference type="RefSeq" id="WP_119529976.1">
    <property type="nucleotide sequence ID" value="NZ_JBHSSP010000013.1"/>
</dbReference>
<feature type="transmembrane region" description="Helical" evidence="7">
    <location>
        <begin position="200"/>
        <end position="219"/>
    </location>
</feature>
<feature type="transmembrane region" description="Helical" evidence="7">
    <location>
        <begin position="439"/>
        <end position="459"/>
    </location>
</feature>
<dbReference type="Pfam" id="PF07690">
    <property type="entry name" value="MFS_1"/>
    <property type="match status" value="1"/>
</dbReference>
<evidence type="ECO:0000256" key="7">
    <source>
        <dbReference type="SAM" id="Phobius"/>
    </source>
</evidence>
<gene>
    <name evidence="9" type="ORF">CKF58_00185</name>
</gene>
<dbReference type="SUPFAM" id="SSF103473">
    <property type="entry name" value="MFS general substrate transporter"/>
    <property type="match status" value="1"/>
</dbReference>
<feature type="transmembrane region" description="Helical" evidence="7">
    <location>
        <begin position="226"/>
        <end position="246"/>
    </location>
</feature>
<dbReference type="InterPro" id="IPR020846">
    <property type="entry name" value="MFS_dom"/>
</dbReference>
<feature type="compositionally biased region" description="Low complexity" evidence="6">
    <location>
        <begin position="12"/>
        <end position="35"/>
    </location>
</feature>
<dbReference type="PANTHER" id="PTHR23502">
    <property type="entry name" value="MAJOR FACILITATOR SUPERFAMILY"/>
    <property type="match status" value="1"/>
</dbReference>
<feature type="transmembrane region" description="Helical" evidence="7">
    <location>
        <begin position="339"/>
        <end position="363"/>
    </location>
</feature>
<feature type="transmembrane region" description="Helical" evidence="7">
    <location>
        <begin position="170"/>
        <end position="188"/>
    </location>
</feature>
<evidence type="ECO:0000256" key="3">
    <source>
        <dbReference type="ARBA" id="ARBA00022692"/>
    </source>
</evidence>
<feature type="compositionally biased region" description="Basic and acidic residues" evidence="6">
    <location>
        <begin position="48"/>
        <end position="68"/>
    </location>
</feature>
<dbReference type="GO" id="GO:0005886">
    <property type="term" value="C:plasma membrane"/>
    <property type="evidence" value="ECO:0007669"/>
    <property type="project" value="TreeGrafter"/>
</dbReference>
<dbReference type="InterPro" id="IPR011701">
    <property type="entry name" value="MFS"/>
</dbReference>
<evidence type="ECO:0000256" key="4">
    <source>
        <dbReference type="ARBA" id="ARBA00022989"/>
    </source>
</evidence>
<feature type="transmembrane region" description="Helical" evidence="7">
    <location>
        <begin position="258"/>
        <end position="276"/>
    </location>
</feature>
<evidence type="ECO:0000256" key="5">
    <source>
        <dbReference type="ARBA" id="ARBA00023136"/>
    </source>
</evidence>
<dbReference type="InterPro" id="IPR036259">
    <property type="entry name" value="MFS_trans_sf"/>
</dbReference>
<evidence type="ECO:0000259" key="8">
    <source>
        <dbReference type="PROSITE" id="PS50850"/>
    </source>
</evidence>
<dbReference type="PANTHER" id="PTHR23502:SF132">
    <property type="entry name" value="POLYAMINE TRANSPORTER 2-RELATED"/>
    <property type="match status" value="1"/>
</dbReference>
<keyword evidence="2" id="KW-0813">Transport</keyword>